<accession>A0AA88PF73</accession>
<proteinExistence type="predicted"/>
<keyword evidence="2" id="KW-1185">Reference proteome</keyword>
<gene>
    <name evidence="1" type="ORF">Q8A67_020005</name>
</gene>
<dbReference type="AlphaFoldDB" id="A0AA88PF73"/>
<organism evidence="1 2">
    <name type="scientific">Cirrhinus molitorella</name>
    <name type="common">mud carp</name>
    <dbReference type="NCBI Taxonomy" id="172907"/>
    <lineage>
        <taxon>Eukaryota</taxon>
        <taxon>Metazoa</taxon>
        <taxon>Chordata</taxon>
        <taxon>Craniata</taxon>
        <taxon>Vertebrata</taxon>
        <taxon>Euteleostomi</taxon>
        <taxon>Actinopterygii</taxon>
        <taxon>Neopterygii</taxon>
        <taxon>Teleostei</taxon>
        <taxon>Ostariophysi</taxon>
        <taxon>Cypriniformes</taxon>
        <taxon>Cyprinidae</taxon>
        <taxon>Labeoninae</taxon>
        <taxon>Labeonini</taxon>
        <taxon>Cirrhinus</taxon>
    </lineage>
</organism>
<evidence type="ECO:0000313" key="2">
    <source>
        <dbReference type="Proteomes" id="UP001187343"/>
    </source>
</evidence>
<comment type="caution">
    <text evidence="1">The sequence shown here is derived from an EMBL/GenBank/DDBJ whole genome shotgun (WGS) entry which is preliminary data.</text>
</comment>
<reference evidence="1" key="1">
    <citation type="submission" date="2023-08" db="EMBL/GenBank/DDBJ databases">
        <title>Chromosome-level Genome Assembly of mud carp (Cirrhinus molitorella).</title>
        <authorList>
            <person name="Liu H."/>
        </authorList>
    </citation>
    <scope>NUCLEOTIDE SEQUENCE</scope>
    <source>
        <strain evidence="1">Prfri</strain>
        <tissue evidence="1">Muscle</tissue>
    </source>
</reference>
<dbReference type="Proteomes" id="UP001187343">
    <property type="component" value="Unassembled WGS sequence"/>
</dbReference>
<evidence type="ECO:0000313" key="1">
    <source>
        <dbReference type="EMBL" id="KAK2879214.1"/>
    </source>
</evidence>
<dbReference type="EMBL" id="JAUYZG010000019">
    <property type="protein sequence ID" value="KAK2879214.1"/>
    <property type="molecule type" value="Genomic_DNA"/>
</dbReference>
<protein>
    <submittedName>
        <fullName evidence="1">Uncharacterized protein</fullName>
    </submittedName>
</protein>
<name>A0AA88PF73_9TELE</name>
<sequence>MASVSDINRMIWIVRLIDPRPVFVWRFFMRVAQPQRAAWSFTEDVPHEAGILTVEVWINRWKSASRCWWCLEELCEDERDVVVPGEQLRHAPPFAA</sequence>